<dbReference type="PANTHER" id="PTHR42878">
    <property type="entry name" value="TWO-COMPONENT HISTIDINE KINASE"/>
    <property type="match status" value="1"/>
</dbReference>
<name>A0AAW4PQ76_9EURY</name>
<keyword evidence="8 15" id="KW-0067">ATP-binding</keyword>
<dbReference type="InterPro" id="IPR050351">
    <property type="entry name" value="BphY/WalK/GraS-like"/>
</dbReference>
<evidence type="ECO:0000313" key="15">
    <source>
        <dbReference type="EMBL" id="MBX0322685.1"/>
    </source>
</evidence>
<protein>
    <recommendedName>
        <fullName evidence="3">histidine kinase</fullName>
        <ecNumber evidence="3">2.7.13.3</ecNumber>
    </recommendedName>
</protein>
<evidence type="ECO:0000256" key="6">
    <source>
        <dbReference type="ARBA" id="ARBA00022741"/>
    </source>
</evidence>
<keyword evidence="7" id="KW-0418">Kinase</keyword>
<dbReference type="RefSeq" id="WP_220617672.1">
    <property type="nucleotide sequence ID" value="NZ_RKLR01000002.1"/>
</dbReference>
<feature type="transmembrane region" description="Helical" evidence="12">
    <location>
        <begin position="70"/>
        <end position="91"/>
    </location>
</feature>
<dbReference type="SMART" id="SM00387">
    <property type="entry name" value="HATPase_c"/>
    <property type="match status" value="1"/>
</dbReference>
<feature type="transmembrane region" description="Helical" evidence="12">
    <location>
        <begin position="103"/>
        <end position="125"/>
    </location>
</feature>
<dbReference type="Pfam" id="PF13188">
    <property type="entry name" value="PAS_8"/>
    <property type="match status" value="1"/>
</dbReference>
<accession>A0AAW4PQ76</accession>
<evidence type="ECO:0000259" key="13">
    <source>
        <dbReference type="PROSITE" id="PS50109"/>
    </source>
</evidence>
<dbReference type="InterPro" id="IPR036890">
    <property type="entry name" value="HATPase_C_sf"/>
</dbReference>
<comment type="catalytic activity">
    <reaction evidence="1">
        <text>ATP + protein L-histidine = ADP + protein N-phospho-L-histidine.</text>
        <dbReference type="EC" id="2.7.13.3"/>
    </reaction>
</comment>
<dbReference type="GO" id="GO:0000156">
    <property type="term" value="F:phosphorelay response regulator activity"/>
    <property type="evidence" value="ECO:0007669"/>
    <property type="project" value="TreeGrafter"/>
</dbReference>
<dbReference type="Gene3D" id="3.30.450.20">
    <property type="entry name" value="PAS domain"/>
    <property type="match status" value="1"/>
</dbReference>
<dbReference type="AlphaFoldDB" id="A0AAW4PQ76"/>
<dbReference type="SUPFAM" id="SSF55874">
    <property type="entry name" value="ATPase domain of HSP90 chaperone/DNA topoisomerase II/histidine kinase"/>
    <property type="match status" value="1"/>
</dbReference>
<evidence type="ECO:0000256" key="5">
    <source>
        <dbReference type="ARBA" id="ARBA00022692"/>
    </source>
</evidence>
<feature type="transmembrane region" description="Helical" evidence="12">
    <location>
        <begin position="6"/>
        <end position="24"/>
    </location>
</feature>
<dbReference type="InterPro" id="IPR031621">
    <property type="entry name" value="HisKA_7TM"/>
</dbReference>
<dbReference type="EC" id="2.7.13.3" evidence="3"/>
<dbReference type="InterPro" id="IPR005467">
    <property type="entry name" value="His_kinase_dom"/>
</dbReference>
<sequence length="561" mass="60400">MVGAVPWLALGSFASGVGSLYLLAQLRDHWDKPGAKWFVATIATITVWCGTYGVAVLVSTPLVRRGLEAVTWVCLVWIGFFFLAFALGYTGRTTILESRLFRGLAAVPAVASLLALTNPLHALLWDGVRLTTVDGASLVQYTFQPLGYVVVFVAMLFVVFGTVLVFDTVISYGPLYRREAIAVGLSPVPPGLAVLVWALGIGPTANLTTLAFLPHIALDAYAFVRSDMFEFHPATRRAGERAAIDDIATPVAIVDVDGRIVNLNPAAERMLAVEKRSVLTDPLDGLLVGEAFAVGEAYDRFAVENGGRRDVYKVQQTELRDESDTHLGYTVVFQDITDEIQRERRLEVLNRFLRHNVRNESVVIQARAELLAAELDGDEADHAATIERAVDRLVESGDKARTLSEASVDADDVEPVDLRERVADVTSALAEEYGGTVDVDVPAALTLRTQPVLLGVVVTNLVENALQHVPGAAVSVSAHADGDDVVLTVADDGPGVPDHELSVLARGRETDLDHGSGIGLWLVHWAVQTLEGDLDFDTSDGTTVTVRLPRDRAVASDPAAA</sequence>
<dbReference type="Proteomes" id="UP001430377">
    <property type="component" value="Unassembled WGS sequence"/>
</dbReference>
<dbReference type="Pfam" id="PF02518">
    <property type="entry name" value="HATPase_c"/>
    <property type="match status" value="1"/>
</dbReference>
<evidence type="ECO:0000256" key="1">
    <source>
        <dbReference type="ARBA" id="ARBA00000085"/>
    </source>
</evidence>
<evidence type="ECO:0000256" key="4">
    <source>
        <dbReference type="ARBA" id="ARBA00022679"/>
    </source>
</evidence>
<gene>
    <name evidence="15" type="ORF">EGH21_06540</name>
</gene>
<dbReference type="PROSITE" id="PS50112">
    <property type="entry name" value="PAS"/>
    <property type="match status" value="1"/>
</dbReference>
<proteinExistence type="predicted"/>
<evidence type="ECO:0000259" key="14">
    <source>
        <dbReference type="PROSITE" id="PS50112"/>
    </source>
</evidence>
<evidence type="ECO:0000256" key="8">
    <source>
        <dbReference type="ARBA" id="ARBA00022840"/>
    </source>
</evidence>
<comment type="caution">
    <text evidence="15">The sequence shown here is derived from an EMBL/GenBank/DDBJ whole genome shotgun (WGS) entry which is preliminary data.</text>
</comment>
<evidence type="ECO:0000256" key="9">
    <source>
        <dbReference type="ARBA" id="ARBA00022989"/>
    </source>
</evidence>
<evidence type="ECO:0000256" key="10">
    <source>
        <dbReference type="ARBA" id="ARBA00023012"/>
    </source>
</evidence>
<keyword evidence="16" id="KW-1185">Reference proteome</keyword>
<dbReference type="EMBL" id="RKLR01000002">
    <property type="protein sequence ID" value="MBX0322685.1"/>
    <property type="molecule type" value="Genomic_DNA"/>
</dbReference>
<dbReference type="Pfam" id="PF16927">
    <property type="entry name" value="HisKA_7TM"/>
    <property type="match status" value="1"/>
</dbReference>
<evidence type="ECO:0000256" key="7">
    <source>
        <dbReference type="ARBA" id="ARBA00022777"/>
    </source>
</evidence>
<dbReference type="InterPro" id="IPR003594">
    <property type="entry name" value="HATPase_dom"/>
</dbReference>
<dbReference type="PRINTS" id="PR00344">
    <property type="entry name" value="BCTRLSENSOR"/>
</dbReference>
<dbReference type="GO" id="GO:0007234">
    <property type="term" value="P:osmosensory signaling via phosphorelay pathway"/>
    <property type="evidence" value="ECO:0007669"/>
    <property type="project" value="TreeGrafter"/>
</dbReference>
<keyword evidence="4" id="KW-0808">Transferase</keyword>
<dbReference type="Gene3D" id="3.30.565.10">
    <property type="entry name" value="Histidine kinase-like ATPase, C-terminal domain"/>
    <property type="match status" value="1"/>
</dbReference>
<dbReference type="GO" id="GO:0005524">
    <property type="term" value="F:ATP binding"/>
    <property type="evidence" value="ECO:0007669"/>
    <property type="project" value="UniProtKB-KW"/>
</dbReference>
<dbReference type="GO" id="GO:0004673">
    <property type="term" value="F:protein histidine kinase activity"/>
    <property type="evidence" value="ECO:0007669"/>
    <property type="project" value="UniProtKB-EC"/>
</dbReference>
<keyword evidence="5 12" id="KW-0812">Transmembrane</keyword>
<keyword evidence="9 12" id="KW-1133">Transmembrane helix</keyword>
<evidence type="ECO:0000256" key="11">
    <source>
        <dbReference type="ARBA" id="ARBA00023136"/>
    </source>
</evidence>
<dbReference type="GO" id="GO:0030295">
    <property type="term" value="F:protein kinase activator activity"/>
    <property type="evidence" value="ECO:0007669"/>
    <property type="project" value="TreeGrafter"/>
</dbReference>
<feature type="domain" description="PAS" evidence="14">
    <location>
        <begin position="236"/>
        <end position="279"/>
    </location>
</feature>
<feature type="transmembrane region" description="Helical" evidence="12">
    <location>
        <begin position="145"/>
        <end position="169"/>
    </location>
</feature>
<evidence type="ECO:0000256" key="12">
    <source>
        <dbReference type="SAM" id="Phobius"/>
    </source>
</evidence>
<dbReference type="SUPFAM" id="SSF55785">
    <property type="entry name" value="PYP-like sensor domain (PAS domain)"/>
    <property type="match status" value="1"/>
</dbReference>
<feature type="transmembrane region" description="Helical" evidence="12">
    <location>
        <begin position="181"/>
        <end position="199"/>
    </location>
</feature>
<keyword evidence="11 12" id="KW-0472">Membrane</keyword>
<keyword evidence="6" id="KW-0547">Nucleotide-binding</keyword>
<reference evidence="15 16" key="1">
    <citation type="submission" date="2021-06" db="EMBL/GenBank/DDBJ databases">
        <title>Halomicroarcula sp. a new haloarchaeum isolated from saline soil.</title>
        <authorList>
            <person name="Duran-Viseras A."/>
            <person name="Sanchez-Porro C."/>
            <person name="Ventosa A."/>
        </authorList>
    </citation>
    <scope>NUCLEOTIDE SEQUENCE [LARGE SCALE GENOMIC DNA]</scope>
    <source>
        <strain evidence="15 16">F13</strain>
    </source>
</reference>
<dbReference type="InterPro" id="IPR000014">
    <property type="entry name" value="PAS"/>
</dbReference>
<feature type="transmembrane region" description="Helical" evidence="12">
    <location>
        <begin position="36"/>
        <end position="58"/>
    </location>
</feature>
<comment type="subcellular location">
    <subcellularLocation>
        <location evidence="2">Membrane</location>
        <topology evidence="2">Multi-pass membrane protein</topology>
    </subcellularLocation>
</comment>
<dbReference type="GO" id="GO:0016020">
    <property type="term" value="C:membrane"/>
    <property type="evidence" value="ECO:0007669"/>
    <property type="project" value="UniProtKB-SubCell"/>
</dbReference>
<dbReference type="PROSITE" id="PS50109">
    <property type="entry name" value="HIS_KIN"/>
    <property type="match status" value="1"/>
</dbReference>
<evidence type="ECO:0000256" key="3">
    <source>
        <dbReference type="ARBA" id="ARBA00012438"/>
    </source>
</evidence>
<evidence type="ECO:0000256" key="2">
    <source>
        <dbReference type="ARBA" id="ARBA00004141"/>
    </source>
</evidence>
<dbReference type="InterPro" id="IPR035965">
    <property type="entry name" value="PAS-like_dom_sf"/>
</dbReference>
<dbReference type="PANTHER" id="PTHR42878:SF7">
    <property type="entry name" value="SENSOR HISTIDINE KINASE GLRK"/>
    <property type="match status" value="1"/>
</dbReference>
<organism evidence="15 16">
    <name type="scientific">Haloarcula rubra</name>
    <dbReference type="NCBI Taxonomy" id="2487747"/>
    <lineage>
        <taxon>Archaea</taxon>
        <taxon>Methanobacteriati</taxon>
        <taxon>Methanobacteriota</taxon>
        <taxon>Stenosarchaea group</taxon>
        <taxon>Halobacteria</taxon>
        <taxon>Halobacteriales</taxon>
        <taxon>Haloarculaceae</taxon>
        <taxon>Haloarcula</taxon>
    </lineage>
</organism>
<keyword evidence="10" id="KW-0902">Two-component regulatory system</keyword>
<feature type="domain" description="Histidine kinase" evidence="13">
    <location>
        <begin position="352"/>
        <end position="552"/>
    </location>
</feature>
<evidence type="ECO:0000313" key="16">
    <source>
        <dbReference type="Proteomes" id="UP001430377"/>
    </source>
</evidence>
<dbReference type="InterPro" id="IPR004358">
    <property type="entry name" value="Sig_transdc_His_kin-like_C"/>
</dbReference>